<evidence type="ECO:0000313" key="1">
    <source>
        <dbReference type="EMBL" id="OAD00451.1"/>
    </source>
</evidence>
<dbReference type="EMBL" id="AMYB01000007">
    <property type="protein sequence ID" value="OAD00451.1"/>
    <property type="molecule type" value="Genomic_DNA"/>
</dbReference>
<keyword evidence="2" id="KW-1185">Reference proteome</keyword>
<evidence type="ECO:0008006" key="3">
    <source>
        <dbReference type="Google" id="ProtNLM"/>
    </source>
</evidence>
<accession>A0A168IWL6</accession>
<sequence>MTQGRNRRFARKPHQIKVFFREHFINKRKPTHAAALTEIPESTGCKYIRDAKLALEFEKETGRMPTKAASSGNQKLFSKHDKYLVDFFKKNYYASMKMTLQALQEEHNILMSEAGLLSHLLKKFCLVLRGTNEGEPSGVGDGGTSVLVSLKTFLLYERH</sequence>
<dbReference type="VEuPathDB" id="FungiDB:MUCCIDRAFT_85859"/>
<proteinExistence type="predicted"/>
<gene>
    <name evidence="1" type="ORF">MUCCIDRAFT_85859</name>
</gene>
<dbReference type="Proteomes" id="UP000077051">
    <property type="component" value="Unassembled WGS sequence"/>
</dbReference>
<name>A0A168IWL6_MUCCL</name>
<comment type="caution">
    <text evidence="1">The sequence shown here is derived from an EMBL/GenBank/DDBJ whole genome shotgun (WGS) entry which is preliminary data.</text>
</comment>
<dbReference type="OrthoDB" id="2301721at2759"/>
<organism evidence="1 2">
    <name type="scientific">Mucor lusitanicus CBS 277.49</name>
    <dbReference type="NCBI Taxonomy" id="747725"/>
    <lineage>
        <taxon>Eukaryota</taxon>
        <taxon>Fungi</taxon>
        <taxon>Fungi incertae sedis</taxon>
        <taxon>Mucoromycota</taxon>
        <taxon>Mucoromycotina</taxon>
        <taxon>Mucoromycetes</taxon>
        <taxon>Mucorales</taxon>
        <taxon>Mucorineae</taxon>
        <taxon>Mucoraceae</taxon>
        <taxon>Mucor</taxon>
    </lineage>
</organism>
<reference evidence="1 2" key="1">
    <citation type="submission" date="2015-06" db="EMBL/GenBank/DDBJ databases">
        <title>Expansion of signal transduction pathways in fungi by whole-genome duplication.</title>
        <authorList>
            <consortium name="DOE Joint Genome Institute"/>
            <person name="Corrochano L.M."/>
            <person name="Kuo A."/>
            <person name="Marcet-Houben M."/>
            <person name="Polaino S."/>
            <person name="Salamov A."/>
            <person name="Villalobos J.M."/>
            <person name="Alvarez M.I."/>
            <person name="Avalos J."/>
            <person name="Benito E.P."/>
            <person name="Benoit I."/>
            <person name="Burger G."/>
            <person name="Camino L.P."/>
            <person name="Canovas D."/>
            <person name="Cerda-Olmedo E."/>
            <person name="Cheng J.-F."/>
            <person name="Dominguez A."/>
            <person name="Elias M."/>
            <person name="Eslava A.P."/>
            <person name="Glaser F."/>
            <person name="Grimwood J."/>
            <person name="Gutierrez G."/>
            <person name="Heitman J."/>
            <person name="Henrissat B."/>
            <person name="Iturriaga E.A."/>
            <person name="Lang B.F."/>
            <person name="Lavin J.L."/>
            <person name="Lee S."/>
            <person name="Li W."/>
            <person name="Lindquist E."/>
            <person name="Lopez-Garcia S."/>
            <person name="Luque E.M."/>
            <person name="Marcos A.T."/>
            <person name="Martin J."/>
            <person name="Mccluskey K."/>
            <person name="Medina H.R."/>
            <person name="Miralles-Duran A."/>
            <person name="Miyazaki A."/>
            <person name="Munoz-Torres E."/>
            <person name="Oguiza J.A."/>
            <person name="Ohm R."/>
            <person name="Olmedo M."/>
            <person name="Orejas M."/>
            <person name="Ortiz-Castellanos L."/>
            <person name="Pisabarro A.G."/>
            <person name="Rodriguez-Romero J."/>
            <person name="Ruiz-Herrera J."/>
            <person name="Ruiz-Vazquez R."/>
            <person name="Sanz C."/>
            <person name="Schackwitz W."/>
            <person name="Schmutz J."/>
            <person name="Shahriari M."/>
            <person name="Shelest E."/>
            <person name="Silva-Franco F."/>
            <person name="Soanes D."/>
            <person name="Syed K."/>
            <person name="Tagua V.G."/>
            <person name="Talbot N.J."/>
            <person name="Thon M."/>
            <person name="De Vries R.P."/>
            <person name="Wiebenga A."/>
            <person name="Yadav J.S."/>
            <person name="Braun E.L."/>
            <person name="Baker S."/>
            <person name="Garre V."/>
            <person name="Horwitz B."/>
            <person name="Torres-Martinez S."/>
            <person name="Idnurm A."/>
            <person name="Herrera-Estrella A."/>
            <person name="Gabaldon T."/>
            <person name="Grigoriev I.V."/>
        </authorList>
    </citation>
    <scope>NUCLEOTIDE SEQUENCE [LARGE SCALE GENOMIC DNA]</scope>
    <source>
        <strain evidence="1 2">CBS 277.49</strain>
    </source>
</reference>
<dbReference type="AlphaFoldDB" id="A0A168IWL6"/>
<protein>
    <recommendedName>
        <fullName evidence="3">Homeodomain-like DNA binding domain-containing transcription factor</fullName>
    </recommendedName>
</protein>
<dbReference type="STRING" id="747725.A0A168IWL6"/>
<evidence type="ECO:0000313" key="2">
    <source>
        <dbReference type="Proteomes" id="UP000077051"/>
    </source>
</evidence>